<feature type="region of interest" description="Disordered" evidence="1">
    <location>
        <begin position="97"/>
        <end position="181"/>
    </location>
</feature>
<feature type="region of interest" description="Disordered" evidence="1">
    <location>
        <begin position="39"/>
        <end position="81"/>
    </location>
</feature>
<dbReference type="AlphaFoldDB" id="A0AAV7NNI0"/>
<evidence type="ECO:0000256" key="1">
    <source>
        <dbReference type="SAM" id="MobiDB-lite"/>
    </source>
</evidence>
<keyword evidence="3" id="KW-1185">Reference proteome</keyword>
<organism evidence="2 3">
    <name type="scientific">Pleurodeles waltl</name>
    <name type="common">Iberian ribbed newt</name>
    <dbReference type="NCBI Taxonomy" id="8319"/>
    <lineage>
        <taxon>Eukaryota</taxon>
        <taxon>Metazoa</taxon>
        <taxon>Chordata</taxon>
        <taxon>Craniata</taxon>
        <taxon>Vertebrata</taxon>
        <taxon>Euteleostomi</taxon>
        <taxon>Amphibia</taxon>
        <taxon>Batrachia</taxon>
        <taxon>Caudata</taxon>
        <taxon>Salamandroidea</taxon>
        <taxon>Salamandridae</taxon>
        <taxon>Pleurodelinae</taxon>
        <taxon>Pleurodeles</taxon>
    </lineage>
</organism>
<proteinExistence type="predicted"/>
<reference evidence="2" key="1">
    <citation type="journal article" date="2022" name="bioRxiv">
        <title>Sequencing and chromosome-scale assembly of the giantPleurodeles waltlgenome.</title>
        <authorList>
            <person name="Brown T."/>
            <person name="Elewa A."/>
            <person name="Iarovenko S."/>
            <person name="Subramanian E."/>
            <person name="Araus A.J."/>
            <person name="Petzold A."/>
            <person name="Susuki M."/>
            <person name="Suzuki K.-i.T."/>
            <person name="Hayashi T."/>
            <person name="Toyoda A."/>
            <person name="Oliveira C."/>
            <person name="Osipova E."/>
            <person name="Leigh N.D."/>
            <person name="Simon A."/>
            <person name="Yun M.H."/>
        </authorList>
    </citation>
    <scope>NUCLEOTIDE SEQUENCE</scope>
    <source>
        <strain evidence="2">20211129_DDA</strain>
        <tissue evidence="2">Liver</tissue>
    </source>
</reference>
<dbReference type="Proteomes" id="UP001066276">
    <property type="component" value="Chromosome 8"/>
</dbReference>
<name>A0AAV7NNI0_PLEWA</name>
<feature type="compositionally biased region" description="Polar residues" evidence="1">
    <location>
        <begin position="7"/>
        <end position="22"/>
    </location>
</feature>
<sequence length="181" mass="19304">MLRRFNSAPSHGSQPRHGTQTCLGRHATVTSVHVLAFTRRPSHQPRRPQDNCVLRSKRRAGQTASSHGPVRGGGRKQAQAVSGGGLFSLASWAPLLLTSTPPHRSSKRAGHAPPQPCRSGPPAAHEFREGSCHSPPSNPPAPPAILPSDGCQSAEPRRRPEIWADTAGSAARTWGSSRPPR</sequence>
<comment type="caution">
    <text evidence="2">The sequence shown here is derived from an EMBL/GenBank/DDBJ whole genome shotgun (WGS) entry which is preliminary data.</text>
</comment>
<feature type="region of interest" description="Disordered" evidence="1">
    <location>
        <begin position="1"/>
        <end position="23"/>
    </location>
</feature>
<protein>
    <submittedName>
        <fullName evidence="2">Uncharacterized protein</fullName>
    </submittedName>
</protein>
<gene>
    <name evidence="2" type="ORF">NDU88_005818</name>
</gene>
<accession>A0AAV7NNI0</accession>
<evidence type="ECO:0000313" key="2">
    <source>
        <dbReference type="EMBL" id="KAJ1117621.1"/>
    </source>
</evidence>
<feature type="compositionally biased region" description="Pro residues" evidence="1">
    <location>
        <begin position="136"/>
        <end position="145"/>
    </location>
</feature>
<evidence type="ECO:0000313" key="3">
    <source>
        <dbReference type="Proteomes" id="UP001066276"/>
    </source>
</evidence>
<dbReference type="EMBL" id="JANPWB010000012">
    <property type="protein sequence ID" value="KAJ1117621.1"/>
    <property type="molecule type" value="Genomic_DNA"/>
</dbReference>